<evidence type="ECO:0000259" key="1">
    <source>
        <dbReference type="SMART" id="SM00245"/>
    </source>
</evidence>
<dbReference type="GO" id="GO:0008236">
    <property type="term" value="F:serine-type peptidase activity"/>
    <property type="evidence" value="ECO:0007669"/>
    <property type="project" value="InterPro"/>
</dbReference>
<dbReference type="SMART" id="SM00245">
    <property type="entry name" value="TSPc"/>
    <property type="match status" value="1"/>
</dbReference>
<dbReference type="PANTHER" id="PTHR32060">
    <property type="entry name" value="TAIL-SPECIFIC PROTEASE"/>
    <property type="match status" value="1"/>
</dbReference>
<dbReference type="AlphaFoldDB" id="A0A2H0RDP2"/>
<proteinExistence type="predicted"/>
<dbReference type="InterPro" id="IPR029045">
    <property type="entry name" value="ClpP/crotonase-like_dom_sf"/>
</dbReference>
<dbReference type="Pfam" id="PF03572">
    <property type="entry name" value="Peptidase_S41"/>
    <property type="match status" value="1"/>
</dbReference>
<dbReference type="GO" id="GO:0007165">
    <property type="term" value="P:signal transduction"/>
    <property type="evidence" value="ECO:0007669"/>
    <property type="project" value="TreeGrafter"/>
</dbReference>
<dbReference type="GO" id="GO:0030288">
    <property type="term" value="C:outer membrane-bounded periplasmic space"/>
    <property type="evidence" value="ECO:0007669"/>
    <property type="project" value="TreeGrafter"/>
</dbReference>
<evidence type="ECO:0000313" key="3">
    <source>
        <dbReference type="Proteomes" id="UP000228767"/>
    </source>
</evidence>
<comment type="caution">
    <text evidence="2">The sequence shown here is derived from an EMBL/GenBank/DDBJ whole genome shotgun (WGS) entry which is preliminary data.</text>
</comment>
<dbReference type="PANTHER" id="PTHR32060:SF30">
    <property type="entry name" value="CARBOXY-TERMINAL PROCESSING PROTEASE CTPA"/>
    <property type="match status" value="1"/>
</dbReference>
<dbReference type="InterPro" id="IPR005151">
    <property type="entry name" value="Tail-specific_protease"/>
</dbReference>
<dbReference type="Gene3D" id="3.90.226.10">
    <property type="entry name" value="2-enoyl-CoA Hydratase, Chain A, domain 1"/>
    <property type="match status" value="1"/>
</dbReference>
<dbReference type="CDD" id="cd07563">
    <property type="entry name" value="Peptidase_S41_IRBP"/>
    <property type="match status" value="1"/>
</dbReference>
<sequence>MENPEQKQGQTKNIGGAEKQERIIFAETVKKSILDTFPFDTKEQKGNFSAKFEPIIKNHDELTDIELIRNIRLVLASLENTHTKLEEKGSIKYYLEVPIFYKAHKYWVEDNSLILEVVSMDGIAIDDLMEEKMQESGGGTADYKIIRALRSLMCSQVPRSATLGVKKDGEVSVFEVPFVFKKESAVPAISRRVVRGKMLDQQTGYLQIKSWSGNVHFDGKNVADLVEEGLVPLMAAKFLILDVRENGGGDSPLAEKLAGHFIKKKTHYGTVLKRRVQTDELVRSELELKPQGIFLDKKVVVLTGPKCLSSNEMFVMMMKDTGVAETIGQATGGGSGNPKSFEISLRGKTYTLKVSSWKMIRKNGSNLEGIGIEPDVSVVTTSEDVLHHRDVELETAKEYLRRDV</sequence>
<evidence type="ECO:0000313" key="2">
    <source>
        <dbReference type="EMBL" id="PIR44672.1"/>
    </source>
</evidence>
<dbReference type="EMBL" id="PCYI01000022">
    <property type="protein sequence ID" value="PIR44672.1"/>
    <property type="molecule type" value="Genomic_DNA"/>
</dbReference>
<dbReference type="Proteomes" id="UP000228767">
    <property type="component" value="Unassembled WGS sequence"/>
</dbReference>
<feature type="domain" description="Tail specific protease" evidence="1">
    <location>
        <begin position="182"/>
        <end position="379"/>
    </location>
</feature>
<protein>
    <recommendedName>
        <fullName evidence="1">Tail specific protease domain-containing protein</fullName>
    </recommendedName>
</protein>
<accession>A0A2H0RDP2</accession>
<reference evidence="2 3" key="1">
    <citation type="submission" date="2017-09" db="EMBL/GenBank/DDBJ databases">
        <title>Depth-based differentiation of microbial function through sediment-hosted aquifers and enrichment of novel symbionts in the deep terrestrial subsurface.</title>
        <authorList>
            <person name="Probst A.J."/>
            <person name="Ladd B."/>
            <person name="Jarett J.K."/>
            <person name="Geller-Mcgrath D.E."/>
            <person name="Sieber C.M."/>
            <person name="Emerson J.B."/>
            <person name="Anantharaman K."/>
            <person name="Thomas B.C."/>
            <person name="Malmstrom R."/>
            <person name="Stieglmeier M."/>
            <person name="Klingl A."/>
            <person name="Woyke T."/>
            <person name="Ryan C.M."/>
            <person name="Banfield J.F."/>
        </authorList>
    </citation>
    <scope>NUCLEOTIDE SEQUENCE [LARGE SCALE GENOMIC DNA]</scope>
    <source>
        <strain evidence="2">CG10_big_fil_rev_8_21_14_0_10_51_16</strain>
    </source>
</reference>
<name>A0A2H0RDP2_9BACT</name>
<gene>
    <name evidence="2" type="ORF">COV10_03495</name>
</gene>
<organism evidence="2 3">
    <name type="scientific">Candidatus Vogelbacteria bacterium CG10_big_fil_rev_8_21_14_0_10_51_16</name>
    <dbReference type="NCBI Taxonomy" id="1975045"/>
    <lineage>
        <taxon>Bacteria</taxon>
        <taxon>Candidatus Vogeliibacteriota</taxon>
    </lineage>
</organism>
<dbReference type="GO" id="GO:0004175">
    <property type="term" value="F:endopeptidase activity"/>
    <property type="evidence" value="ECO:0007669"/>
    <property type="project" value="TreeGrafter"/>
</dbReference>
<dbReference type="SUPFAM" id="SSF52096">
    <property type="entry name" value="ClpP/crotonase"/>
    <property type="match status" value="1"/>
</dbReference>
<dbReference type="GO" id="GO:0006508">
    <property type="term" value="P:proteolysis"/>
    <property type="evidence" value="ECO:0007669"/>
    <property type="project" value="InterPro"/>
</dbReference>